<evidence type="ECO:0000256" key="1">
    <source>
        <dbReference type="SAM" id="Coils"/>
    </source>
</evidence>
<dbReference type="SUPFAM" id="SSF158791">
    <property type="entry name" value="MgtE N-terminal domain-like"/>
    <property type="match status" value="1"/>
</dbReference>
<dbReference type="OrthoDB" id="9791432at2"/>
<dbReference type="Proteomes" id="UP000228948">
    <property type="component" value="Chromosome"/>
</dbReference>
<feature type="coiled-coil region" evidence="1">
    <location>
        <begin position="62"/>
        <end position="110"/>
    </location>
</feature>
<protein>
    <recommendedName>
        <fullName evidence="4">Magnesium transporter MgtE intracellular domain-containing protein</fullName>
    </recommendedName>
</protein>
<evidence type="ECO:0000313" key="2">
    <source>
        <dbReference type="EMBL" id="ATX66777.1"/>
    </source>
</evidence>
<name>A0A2K8KBH6_9RHOB</name>
<dbReference type="AlphaFoldDB" id="A0A2K8KBH6"/>
<sequence>MTATSQSSRSGVMLILAGLFFLAGLSRIGLGVAEVLAADTRIEEPPAALPVEQEATDPGDLYAALQARMAQLDAREKELQERANTLRDAEAELRNNIEQLVEAEAKLTATLRLTETAAEDDLKHLTTVFESMKPLQAAELFSQMDTEFAAGFVSRLRPEFAGEVMSALDPLTAYGISAVLAGRHARTPRN</sequence>
<dbReference type="RefSeq" id="WP_071481256.1">
    <property type="nucleotide sequence ID" value="NZ_CP024899.1"/>
</dbReference>
<evidence type="ECO:0000313" key="3">
    <source>
        <dbReference type="Proteomes" id="UP000228948"/>
    </source>
</evidence>
<dbReference type="EMBL" id="CP024899">
    <property type="protein sequence ID" value="ATX66777.1"/>
    <property type="molecule type" value="Genomic_DNA"/>
</dbReference>
<proteinExistence type="predicted"/>
<keyword evidence="3" id="KW-1185">Reference proteome</keyword>
<accession>A0A2K8KBH6</accession>
<keyword evidence="1" id="KW-0175">Coiled coil</keyword>
<evidence type="ECO:0008006" key="4">
    <source>
        <dbReference type="Google" id="ProtNLM"/>
    </source>
</evidence>
<dbReference type="STRING" id="441209.GCA_001870665_02561"/>
<organism evidence="2 3">
    <name type="scientific">Roseinatronobacter bogoriensis subsp. barguzinensis</name>
    <dbReference type="NCBI Taxonomy" id="441209"/>
    <lineage>
        <taxon>Bacteria</taxon>
        <taxon>Pseudomonadati</taxon>
        <taxon>Pseudomonadota</taxon>
        <taxon>Alphaproteobacteria</taxon>
        <taxon>Rhodobacterales</taxon>
        <taxon>Paracoccaceae</taxon>
        <taxon>Roseinatronobacter</taxon>
    </lineage>
</organism>
<dbReference type="KEGG" id="rbg:BG454_13895"/>
<reference evidence="2 3" key="1">
    <citation type="submission" date="2017-11" db="EMBL/GenBank/DDBJ databases">
        <title>Revised Sequence and Annotation of the Rhodobaca barguzinensis strain alga05 Genome.</title>
        <authorList>
            <person name="Kopejtka K."/>
            <person name="Tomasch J.M."/>
            <person name="Bunk B."/>
            <person name="Koblizek M."/>
        </authorList>
    </citation>
    <scope>NUCLEOTIDE SEQUENCE [LARGE SCALE GENOMIC DNA]</scope>
    <source>
        <strain evidence="3">alga05</strain>
    </source>
</reference>
<gene>
    <name evidence="2" type="ORF">BG454_13895</name>
</gene>